<dbReference type="SUPFAM" id="SSF161098">
    <property type="entry name" value="MetI-like"/>
    <property type="match status" value="1"/>
</dbReference>
<gene>
    <name evidence="7" type="ORF">AUJ66_06270</name>
</gene>
<dbReference type="STRING" id="1817893.AUJ66_06270"/>
<proteinExistence type="inferred from homology"/>
<accession>A0A1J4SAQ7</accession>
<feature type="domain" description="ABC transmembrane type-1" evidence="6">
    <location>
        <begin position="23"/>
        <end position="219"/>
    </location>
</feature>
<evidence type="ECO:0000256" key="2">
    <source>
        <dbReference type="ARBA" id="ARBA00022692"/>
    </source>
</evidence>
<feature type="transmembrane region" description="Helical" evidence="5">
    <location>
        <begin position="198"/>
        <end position="219"/>
    </location>
</feature>
<dbReference type="Proteomes" id="UP000182278">
    <property type="component" value="Unassembled WGS sequence"/>
</dbReference>
<evidence type="ECO:0000313" key="7">
    <source>
        <dbReference type="EMBL" id="OIN96439.1"/>
    </source>
</evidence>
<sequence>MTQIFQNAIQLVFSFDKEVIEIALLSIRVSLTAAFVSSLVAIPVAMVIAMNDFPGKSAILLFINSFLSIPAVAIGLILYLMFTRQGLFGFLRLLYTPGAMIVAQAILVFPIITSLTIAAIDGIRKSLIDTAVTLGANSWQLTWTIFKEARYPMMASFIMGFSRIIGETGMTMMVGGNIKGSTRVMTTAIALQTMRGEFELGIALAIILLVVSLILNLFLQFLQGVGVRR</sequence>
<keyword evidence="4 5" id="KW-0472">Membrane</keyword>
<feature type="transmembrane region" description="Helical" evidence="5">
    <location>
        <begin position="59"/>
        <end position="82"/>
    </location>
</feature>
<dbReference type="PANTHER" id="PTHR43632:SF1">
    <property type="entry name" value="PERMEASE COMPONENT OF TUNGSTATE ABC TRANSPORTER"/>
    <property type="match status" value="1"/>
</dbReference>
<protein>
    <recommendedName>
        <fullName evidence="6">ABC transmembrane type-1 domain-containing protein</fullName>
    </recommendedName>
</protein>
<dbReference type="AlphaFoldDB" id="A0A1J4SAQ7"/>
<comment type="caution">
    <text evidence="7">The sequence shown here is derived from an EMBL/GenBank/DDBJ whole genome shotgun (WGS) entry which is preliminary data.</text>
</comment>
<dbReference type="PROSITE" id="PS50928">
    <property type="entry name" value="ABC_TM1"/>
    <property type="match status" value="1"/>
</dbReference>
<evidence type="ECO:0000256" key="1">
    <source>
        <dbReference type="ARBA" id="ARBA00004141"/>
    </source>
</evidence>
<comment type="similarity">
    <text evidence="5">Belongs to the binding-protein-dependent transport system permease family.</text>
</comment>
<dbReference type="GO" id="GO:0055085">
    <property type="term" value="P:transmembrane transport"/>
    <property type="evidence" value="ECO:0007669"/>
    <property type="project" value="InterPro"/>
</dbReference>
<dbReference type="GO" id="GO:0005886">
    <property type="term" value="C:plasma membrane"/>
    <property type="evidence" value="ECO:0007669"/>
    <property type="project" value="UniProtKB-SubCell"/>
</dbReference>
<dbReference type="InterPro" id="IPR035906">
    <property type="entry name" value="MetI-like_sf"/>
</dbReference>
<keyword evidence="3 5" id="KW-1133">Transmembrane helix</keyword>
<evidence type="ECO:0000313" key="8">
    <source>
        <dbReference type="Proteomes" id="UP000182278"/>
    </source>
</evidence>
<name>A0A1J4SAQ7_9BACT</name>
<comment type="subcellular location">
    <subcellularLocation>
        <location evidence="5">Cell membrane</location>
        <topology evidence="5">Multi-pass membrane protein</topology>
    </subcellularLocation>
    <subcellularLocation>
        <location evidence="1">Membrane</location>
        <topology evidence="1">Multi-pass membrane protein</topology>
    </subcellularLocation>
</comment>
<feature type="transmembrane region" description="Helical" evidence="5">
    <location>
        <begin position="22"/>
        <end position="47"/>
    </location>
</feature>
<keyword evidence="5" id="KW-0813">Transport</keyword>
<feature type="transmembrane region" description="Helical" evidence="5">
    <location>
        <begin position="94"/>
        <end position="120"/>
    </location>
</feature>
<dbReference type="InterPro" id="IPR049783">
    <property type="entry name" value="ABC_perm_TupB-like"/>
</dbReference>
<reference evidence="7 8" key="1">
    <citation type="journal article" date="2016" name="Environ. Microbiol.">
        <title>Genomic resolution of a cold subsurface aquifer community provides metabolic insights for novel microbes adapted to high CO concentrations.</title>
        <authorList>
            <person name="Probst A.J."/>
            <person name="Castelle C.J."/>
            <person name="Singh A."/>
            <person name="Brown C.T."/>
            <person name="Anantharaman K."/>
            <person name="Sharon I."/>
            <person name="Hug L.A."/>
            <person name="Burstein D."/>
            <person name="Emerson J.B."/>
            <person name="Thomas B.C."/>
            <person name="Banfield J.F."/>
        </authorList>
    </citation>
    <scope>NUCLEOTIDE SEQUENCE [LARGE SCALE GENOMIC DNA]</scope>
    <source>
        <strain evidence="7">CG1_02_38_46</strain>
    </source>
</reference>
<dbReference type="InterPro" id="IPR000515">
    <property type="entry name" value="MetI-like"/>
</dbReference>
<evidence type="ECO:0000256" key="3">
    <source>
        <dbReference type="ARBA" id="ARBA00022989"/>
    </source>
</evidence>
<dbReference type="EMBL" id="MNUO01000095">
    <property type="protein sequence ID" value="OIN96439.1"/>
    <property type="molecule type" value="Genomic_DNA"/>
</dbReference>
<evidence type="ECO:0000259" key="6">
    <source>
        <dbReference type="PROSITE" id="PS50928"/>
    </source>
</evidence>
<keyword evidence="2 5" id="KW-0812">Transmembrane</keyword>
<evidence type="ECO:0000256" key="4">
    <source>
        <dbReference type="ARBA" id="ARBA00023136"/>
    </source>
</evidence>
<dbReference type="PANTHER" id="PTHR43632">
    <property type="entry name" value="PERMEASE COMPONENT OF TUNGSTATE ABC TRANSPORTER"/>
    <property type="match status" value="1"/>
</dbReference>
<evidence type="ECO:0000256" key="5">
    <source>
        <dbReference type="RuleBase" id="RU363032"/>
    </source>
</evidence>
<dbReference type="CDD" id="cd06261">
    <property type="entry name" value="TM_PBP2"/>
    <property type="match status" value="1"/>
</dbReference>
<dbReference type="Pfam" id="PF00528">
    <property type="entry name" value="BPD_transp_1"/>
    <property type="match status" value="1"/>
</dbReference>
<dbReference type="Gene3D" id="1.10.3720.10">
    <property type="entry name" value="MetI-like"/>
    <property type="match status" value="1"/>
</dbReference>
<organism evidence="7 8">
    <name type="scientific">Candidatus Desantisbacteria bacterium CG1_02_38_46</name>
    <dbReference type="NCBI Taxonomy" id="1817893"/>
    <lineage>
        <taxon>Bacteria</taxon>
        <taxon>Candidatus Desantisiibacteriota</taxon>
    </lineage>
</organism>
<dbReference type="NCBIfam" id="NF038017">
    <property type="entry name" value="ABC_perm1"/>
    <property type="match status" value="1"/>
</dbReference>
<feature type="transmembrane region" description="Helical" evidence="5">
    <location>
        <begin position="157"/>
        <end position="178"/>
    </location>
</feature>